<dbReference type="SUPFAM" id="SSF55073">
    <property type="entry name" value="Nucleotide cyclase"/>
    <property type="match status" value="1"/>
</dbReference>
<dbReference type="PROSITE" id="PS50883">
    <property type="entry name" value="EAL"/>
    <property type="match status" value="1"/>
</dbReference>
<dbReference type="Pfam" id="PF00563">
    <property type="entry name" value="EAL"/>
    <property type="match status" value="1"/>
</dbReference>
<dbReference type="SUPFAM" id="SSF55785">
    <property type="entry name" value="PYP-like sensor domain (PAS domain)"/>
    <property type="match status" value="4"/>
</dbReference>
<feature type="domain" description="EAL" evidence="3">
    <location>
        <begin position="691"/>
        <end position="946"/>
    </location>
</feature>
<evidence type="ECO:0000313" key="5">
    <source>
        <dbReference type="EMBL" id="SDD53701.1"/>
    </source>
</evidence>
<dbReference type="Pfam" id="PF08448">
    <property type="entry name" value="PAS_4"/>
    <property type="match status" value="4"/>
</dbReference>
<dbReference type="PROSITE" id="PS50887">
    <property type="entry name" value="GGDEF"/>
    <property type="match status" value="1"/>
</dbReference>
<dbReference type="EMBL" id="FNAG01000003">
    <property type="protein sequence ID" value="SDD53701.1"/>
    <property type="molecule type" value="Genomic_DNA"/>
</dbReference>
<dbReference type="NCBIfam" id="TIGR00229">
    <property type="entry name" value="sensory_box"/>
    <property type="match status" value="2"/>
</dbReference>
<dbReference type="InterPro" id="IPR001610">
    <property type="entry name" value="PAC"/>
</dbReference>
<dbReference type="AlphaFoldDB" id="A0A1G6VJK3"/>
<dbReference type="SMART" id="SM00091">
    <property type="entry name" value="PAS"/>
    <property type="match status" value="4"/>
</dbReference>
<dbReference type="InterPro" id="IPR000700">
    <property type="entry name" value="PAS-assoc_C"/>
</dbReference>
<evidence type="ECO:0000259" key="1">
    <source>
        <dbReference type="PROSITE" id="PS50112"/>
    </source>
</evidence>
<feature type="domain" description="PAC" evidence="2">
    <location>
        <begin position="89"/>
        <end position="141"/>
    </location>
</feature>
<dbReference type="Proteomes" id="UP000199603">
    <property type="component" value="Unassembled WGS sequence"/>
</dbReference>
<evidence type="ECO:0000313" key="6">
    <source>
        <dbReference type="Proteomes" id="UP000199603"/>
    </source>
</evidence>
<dbReference type="PANTHER" id="PTHR44757:SF2">
    <property type="entry name" value="BIOFILM ARCHITECTURE MAINTENANCE PROTEIN MBAA"/>
    <property type="match status" value="1"/>
</dbReference>
<dbReference type="InterPro" id="IPR052155">
    <property type="entry name" value="Biofilm_reg_signaling"/>
</dbReference>
<dbReference type="STRING" id="265719.SAMN04488509_103118"/>
<dbReference type="SMART" id="SM00267">
    <property type="entry name" value="GGDEF"/>
    <property type="match status" value="1"/>
</dbReference>
<sequence length="946" mass="103895">MNTQTQFDLQWALHCLEYLEELVMVTDAERGEAGAGGPYVRYVNAAFERCTGWRRAEVLGQPLRALGGAGTAQATLAQIRAAFLQGQATEVELETRRRDGTPLSLRSRLLPLRGEAGGLRGFLFLQADLTEARAVRSERARLAEWFEGAAASALAALYITSAVHGEAGEVLDFRVEYANRMGGELLRAAPESLIGQTIRECVPGSRTGVLIDNCRRVLASGLPFVEEFEVAEHPPELRWMRHQIVPLNDGVAITAENITARKTAELDLRQRETMLQAFLDNCPGFAWIGDEQGLTLAANEAYLRLMQEQGVGELPIAMTRVFAPELTEIYLRNNLRVIESGQAERMLEPGLRADGSSGLFETFKFPLGERKGVRLVGGISIDITEREGQHQASERLASIVRSSGDAILSLDPSGHIVSWNHGAELLYGFRESEVLGRPVDLLVPEAMKADAAARLQRVLAGETLQHIESRRLCRDGSEAWVLLSMSAITDRDGRCVGVSEIASDIGERHRREQQSRYFAEHDPVTGALNERGLLLAAQRWMERGPAYPLMLLRLRVERFSEFREVFGMAHGHALLGQVVERLAECFQGIEHHVAHFGQNEFALLIDLPAGAEARGDALQSEVLDRLARAQCTPLAVVGIEFDLEVRAGFARYPRDAADGEALLRCADLAMAGDGRGVSIYDPTMGERVAYQVRLQRELARALARGQLRLVLQPIVDARPPHRVLGVEALLRWRHPELGEVAPARFVPVAEESGLIVAIGGFVIEEACRLKAWLQAQGHGRLFMSLNVSPDQFRHGDLPVRFAHALQSHGLDGRGIELEITESTLMEHTEATAGQLQALAALGLGLSIDDFGTGWSSLAYLHRFPLTKLKVDRSFVANLPQDHGAAAIVRSILTLARSLELSTLAEGVETEAQQALLGGLGCAQLQGFLHSRPLEPEALLDWLRGRA</sequence>
<dbReference type="InterPro" id="IPR043128">
    <property type="entry name" value="Rev_trsase/Diguanyl_cyclase"/>
</dbReference>
<gene>
    <name evidence="5" type="ORF">SAMN04488509_103118</name>
</gene>
<dbReference type="InterPro" id="IPR035919">
    <property type="entry name" value="EAL_sf"/>
</dbReference>
<reference evidence="5 6" key="1">
    <citation type="submission" date="2016-10" db="EMBL/GenBank/DDBJ databases">
        <authorList>
            <person name="de Groot N.N."/>
        </authorList>
    </citation>
    <scope>NUCLEOTIDE SEQUENCE [LARGE SCALE GENOMIC DNA]</scope>
    <source>
        <strain evidence="5 6">DSM 16957</strain>
    </source>
</reference>
<dbReference type="InterPro" id="IPR001633">
    <property type="entry name" value="EAL_dom"/>
</dbReference>
<dbReference type="RefSeq" id="WP_091241192.1">
    <property type="nucleotide sequence ID" value="NZ_FNAG01000003.1"/>
</dbReference>
<feature type="domain" description="PAC" evidence="2">
    <location>
        <begin position="465"/>
        <end position="517"/>
    </location>
</feature>
<dbReference type="PROSITE" id="PS50112">
    <property type="entry name" value="PAS"/>
    <property type="match status" value="1"/>
</dbReference>
<keyword evidence="6" id="KW-1185">Reference proteome</keyword>
<dbReference type="Gene3D" id="3.20.20.450">
    <property type="entry name" value="EAL domain"/>
    <property type="match status" value="1"/>
</dbReference>
<feature type="domain" description="GGDEF" evidence="4">
    <location>
        <begin position="547"/>
        <end position="682"/>
    </location>
</feature>
<dbReference type="CDD" id="cd00130">
    <property type="entry name" value="PAS"/>
    <property type="match status" value="2"/>
</dbReference>
<evidence type="ECO:0000259" key="3">
    <source>
        <dbReference type="PROSITE" id="PS50883"/>
    </source>
</evidence>
<accession>A0A1G6VJK3</accession>
<protein>
    <submittedName>
        <fullName evidence="5">PAS domain S-box-containing protein</fullName>
    </submittedName>
</protein>
<name>A0A1G6VJK3_9GAMM</name>
<dbReference type="Pfam" id="PF00990">
    <property type="entry name" value="GGDEF"/>
    <property type="match status" value="1"/>
</dbReference>
<dbReference type="SMART" id="SM00086">
    <property type="entry name" value="PAC"/>
    <property type="match status" value="2"/>
</dbReference>
<dbReference type="Gene3D" id="3.30.450.20">
    <property type="entry name" value="PAS domain"/>
    <property type="match status" value="4"/>
</dbReference>
<dbReference type="Gene3D" id="3.30.70.270">
    <property type="match status" value="1"/>
</dbReference>
<organism evidence="5 6">
    <name type="scientific">Aquimonas voraii</name>
    <dbReference type="NCBI Taxonomy" id="265719"/>
    <lineage>
        <taxon>Bacteria</taxon>
        <taxon>Pseudomonadati</taxon>
        <taxon>Pseudomonadota</taxon>
        <taxon>Gammaproteobacteria</taxon>
        <taxon>Lysobacterales</taxon>
        <taxon>Lysobacteraceae</taxon>
        <taxon>Aquimonas</taxon>
    </lineage>
</organism>
<dbReference type="InterPro" id="IPR029787">
    <property type="entry name" value="Nucleotide_cyclase"/>
</dbReference>
<dbReference type="CDD" id="cd01948">
    <property type="entry name" value="EAL"/>
    <property type="match status" value="1"/>
</dbReference>
<dbReference type="PROSITE" id="PS50113">
    <property type="entry name" value="PAC"/>
    <property type="match status" value="2"/>
</dbReference>
<proteinExistence type="predicted"/>
<dbReference type="SUPFAM" id="SSF141868">
    <property type="entry name" value="EAL domain-like"/>
    <property type="match status" value="1"/>
</dbReference>
<dbReference type="InterPro" id="IPR000160">
    <property type="entry name" value="GGDEF_dom"/>
</dbReference>
<dbReference type="OrthoDB" id="197861at2"/>
<evidence type="ECO:0000259" key="4">
    <source>
        <dbReference type="PROSITE" id="PS50887"/>
    </source>
</evidence>
<dbReference type="PANTHER" id="PTHR44757">
    <property type="entry name" value="DIGUANYLATE CYCLASE DGCP"/>
    <property type="match status" value="1"/>
</dbReference>
<dbReference type="SMART" id="SM00052">
    <property type="entry name" value="EAL"/>
    <property type="match status" value="1"/>
</dbReference>
<feature type="domain" description="PAS" evidence="1">
    <location>
        <begin position="392"/>
        <end position="462"/>
    </location>
</feature>
<dbReference type="InterPro" id="IPR013656">
    <property type="entry name" value="PAS_4"/>
</dbReference>
<evidence type="ECO:0000259" key="2">
    <source>
        <dbReference type="PROSITE" id="PS50113"/>
    </source>
</evidence>
<dbReference type="InterPro" id="IPR000014">
    <property type="entry name" value="PAS"/>
</dbReference>
<dbReference type="InterPro" id="IPR035965">
    <property type="entry name" value="PAS-like_dom_sf"/>
</dbReference>